<protein>
    <recommendedName>
        <fullName evidence="2 6">Imidazoleglycerol-phosphate dehydratase</fullName>
        <shortName evidence="6">IGPD</shortName>
        <ecNumber evidence="6 7">4.2.1.19</ecNumber>
    </recommendedName>
</protein>
<dbReference type="NCBIfam" id="NF002111">
    <property type="entry name" value="PRK00951.2-1"/>
    <property type="match status" value="1"/>
</dbReference>
<comment type="pathway">
    <text evidence="1 6 7">Amino-acid biosynthesis; L-histidine biosynthesis; L-histidine from 5-phospho-alpha-D-ribose 1-diphosphate: step 6/9.</text>
</comment>
<keyword evidence="6" id="KW-0963">Cytoplasm</keyword>
<dbReference type="CDD" id="cd07914">
    <property type="entry name" value="IGPD"/>
    <property type="match status" value="1"/>
</dbReference>
<dbReference type="PATRIC" id="fig|49338.4.peg.4538"/>
<keyword evidence="4 6" id="KW-0368">Histidine biosynthesis</keyword>
<dbReference type="PANTHER" id="PTHR23133:SF2">
    <property type="entry name" value="IMIDAZOLEGLYCEROL-PHOSPHATE DEHYDRATASE"/>
    <property type="match status" value="1"/>
</dbReference>
<dbReference type="HAMAP" id="MF_00076">
    <property type="entry name" value="HisB"/>
    <property type="match status" value="1"/>
</dbReference>
<evidence type="ECO:0000256" key="1">
    <source>
        <dbReference type="ARBA" id="ARBA00005047"/>
    </source>
</evidence>
<evidence type="ECO:0000313" key="8">
    <source>
        <dbReference type="EMBL" id="CDX04100.1"/>
    </source>
</evidence>
<evidence type="ECO:0000256" key="3">
    <source>
        <dbReference type="ARBA" id="ARBA00022605"/>
    </source>
</evidence>
<dbReference type="InterPro" id="IPR000807">
    <property type="entry name" value="ImidazoleglycerolP_deHydtase"/>
</dbReference>
<dbReference type="SUPFAM" id="SSF54211">
    <property type="entry name" value="Ribosomal protein S5 domain 2-like"/>
    <property type="match status" value="2"/>
</dbReference>
<gene>
    <name evidence="6" type="primary">hisB</name>
    <name evidence="8" type="ORF">DPCES_4214</name>
</gene>
<dbReference type="InterPro" id="IPR020568">
    <property type="entry name" value="Ribosomal_Su5_D2-typ_SF"/>
</dbReference>
<reference evidence="8" key="1">
    <citation type="submission" date="2014-07" db="EMBL/GenBank/DDBJ databases">
        <authorList>
            <person name="Hornung V.Bastian."/>
        </authorList>
    </citation>
    <scope>NUCLEOTIDE SEQUENCE</scope>
    <source>
        <strain evidence="8">PCE-S</strain>
    </source>
</reference>
<dbReference type="GO" id="GO:0000105">
    <property type="term" value="P:L-histidine biosynthetic process"/>
    <property type="evidence" value="ECO:0007669"/>
    <property type="project" value="UniProtKB-UniRule"/>
</dbReference>
<sequence>MREAHIERQTKETRIRVKLNLDGAGTAQVDTGIGFFDHMLEALARFGYLDLEVAAEGDLQVDPHHTIEDCGLVFGQAIREALGERRGIERVGDTLLPMDEALVQVALDLSNRPYLVWDVECPEGMVGGFPVEMAEEFFRAVSVQAGITLHMRLFSGKNRHHILEAIFKGFGRALGLALRENPRFQGVLSTKGVL</sequence>
<dbReference type="PROSITE" id="PS00955">
    <property type="entry name" value="IGP_DEHYDRATASE_2"/>
    <property type="match status" value="1"/>
</dbReference>
<keyword evidence="3 6" id="KW-0028">Amino-acid biosynthesis</keyword>
<dbReference type="AlphaFoldDB" id="A0A098B6U1"/>
<dbReference type="FunFam" id="3.30.230.40:FF:000001">
    <property type="entry name" value="Imidazoleglycerol-phosphate dehydratase HisB"/>
    <property type="match status" value="1"/>
</dbReference>
<dbReference type="PROSITE" id="PS00954">
    <property type="entry name" value="IGP_DEHYDRATASE_1"/>
    <property type="match status" value="1"/>
</dbReference>
<accession>A0A098B6U1</accession>
<dbReference type="GO" id="GO:0005737">
    <property type="term" value="C:cytoplasm"/>
    <property type="evidence" value="ECO:0007669"/>
    <property type="project" value="UniProtKB-SubCell"/>
</dbReference>
<comment type="catalytic activity">
    <reaction evidence="6 7">
        <text>D-erythro-1-(imidazol-4-yl)glycerol 3-phosphate = 3-(imidazol-4-yl)-2-oxopropyl phosphate + H2O</text>
        <dbReference type="Rhea" id="RHEA:11040"/>
        <dbReference type="ChEBI" id="CHEBI:15377"/>
        <dbReference type="ChEBI" id="CHEBI:57766"/>
        <dbReference type="ChEBI" id="CHEBI:58278"/>
        <dbReference type="EC" id="4.2.1.19"/>
    </reaction>
</comment>
<dbReference type="PANTHER" id="PTHR23133">
    <property type="entry name" value="IMIDAZOLEGLYCEROL-PHOSPHATE DEHYDRATASE HIS7"/>
    <property type="match status" value="1"/>
</dbReference>
<keyword evidence="5 6" id="KW-0456">Lyase</keyword>
<name>A0A098B6U1_DESHA</name>
<dbReference type="EMBL" id="LK996017">
    <property type="protein sequence ID" value="CDX04100.1"/>
    <property type="molecule type" value="Genomic_DNA"/>
</dbReference>
<dbReference type="GO" id="GO:0004424">
    <property type="term" value="F:imidazoleglycerol-phosphate dehydratase activity"/>
    <property type="evidence" value="ECO:0007669"/>
    <property type="project" value="UniProtKB-UniRule"/>
</dbReference>
<evidence type="ECO:0000256" key="4">
    <source>
        <dbReference type="ARBA" id="ARBA00023102"/>
    </source>
</evidence>
<dbReference type="NCBIfam" id="NF002114">
    <property type="entry name" value="PRK00951.2-4"/>
    <property type="match status" value="1"/>
</dbReference>
<proteinExistence type="inferred from homology"/>
<evidence type="ECO:0000256" key="2">
    <source>
        <dbReference type="ARBA" id="ARBA00016664"/>
    </source>
</evidence>
<comment type="similarity">
    <text evidence="6 7">Belongs to the imidazoleglycerol-phosphate dehydratase family.</text>
</comment>
<dbReference type="Gene3D" id="3.30.230.40">
    <property type="entry name" value="Imidazole glycerol phosphate dehydratase, domain 1"/>
    <property type="match status" value="2"/>
</dbReference>
<evidence type="ECO:0000256" key="7">
    <source>
        <dbReference type="RuleBase" id="RU000599"/>
    </source>
</evidence>
<dbReference type="InterPro" id="IPR020565">
    <property type="entry name" value="ImidazoleglycerP_deHydtase_CS"/>
</dbReference>
<dbReference type="FunFam" id="3.30.230.40:FF:000003">
    <property type="entry name" value="Imidazoleglycerol-phosphate dehydratase HisB"/>
    <property type="match status" value="1"/>
</dbReference>
<evidence type="ECO:0000256" key="5">
    <source>
        <dbReference type="ARBA" id="ARBA00023239"/>
    </source>
</evidence>
<dbReference type="UniPathway" id="UPA00031">
    <property type="reaction ID" value="UER00011"/>
</dbReference>
<dbReference type="InterPro" id="IPR038494">
    <property type="entry name" value="IGPD_sf"/>
</dbReference>
<organism evidence="8">
    <name type="scientific">Desulfitobacterium hafniense</name>
    <name type="common">Desulfitobacterium frappieri</name>
    <dbReference type="NCBI Taxonomy" id="49338"/>
    <lineage>
        <taxon>Bacteria</taxon>
        <taxon>Bacillati</taxon>
        <taxon>Bacillota</taxon>
        <taxon>Clostridia</taxon>
        <taxon>Eubacteriales</taxon>
        <taxon>Desulfitobacteriaceae</taxon>
        <taxon>Desulfitobacterium</taxon>
    </lineage>
</organism>
<comment type="subcellular location">
    <subcellularLocation>
        <location evidence="6 7">Cytoplasm</location>
    </subcellularLocation>
</comment>
<evidence type="ECO:0000256" key="6">
    <source>
        <dbReference type="HAMAP-Rule" id="MF_00076"/>
    </source>
</evidence>
<dbReference type="Pfam" id="PF00475">
    <property type="entry name" value="IGPD"/>
    <property type="match status" value="1"/>
</dbReference>
<dbReference type="EC" id="4.2.1.19" evidence="6 7"/>